<dbReference type="OrthoDB" id="9872568at2759"/>
<dbReference type="AlphaFoldDB" id="A0A6I9MNE1"/>
<dbReference type="KEGG" id="ncc:104941375"/>
<organism evidence="3 4">
    <name type="scientific">Notothenia coriiceps</name>
    <name type="common">black rockcod</name>
    <dbReference type="NCBI Taxonomy" id="8208"/>
    <lineage>
        <taxon>Eukaryota</taxon>
        <taxon>Metazoa</taxon>
        <taxon>Chordata</taxon>
        <taxon>Craniata</taxon>
        <taxon>Vertebrata</taxon>
        <taxon>Euteleostomi</taxon>
        <taxon>Actinopterygii</taxon>
        <taxon>Neopterygii</taxon>
        <taxon>Teleostei</taxon>
        <taxon>Neoteleostei</taxon>
        <taxon>Acanthomorphata</taxon>
        <taxon>Eupercaria</taxon>
        <taxon>Perciformes</taxon>
        <taxon>Notothenioidei</taxon>
        <taxon>Nototheniidae</taxon>
        <taxon>Notothenia</taxon>
    </lineage>
</organism>
<dbReference type="RefSeq" id="XP_010764768.1">
    <property type="nucleotide sequence ID" value="XM_010766466.1"/>
</dbReference>
<dbReference type="GeneID" id="104941375"/>
<feature type="compositionally biased region" description="Low complexity" evidence="1">
    <location>
        <begin position="100"/>
        <end position="113"/>
    </location>
</feature>
<evidence type="ECO:0000313" key="3">
    <source>
        <dbReference type="Proteomes" id="UP000504611"/>
    </source>
</evidence>
<dbReference type="PROSITE" id="PS51497">
    <property type="entry name" value="UMA"/>
    <property type="match status" value="1"/>
</dbReference>
<feature type="non-terminal residue" evidence="4">
    <location>
        <position position="1"/>
    </location>
</feature>
<protein>
    <submittedName>
        <fullName evidence="4">Vegetative cell wall protein gp1-like</fullName>
    </submittedName>
</protein>
<name>A0A6I9MNE1_9TELE</name>
<evidence type="ECO:0000259" key="2">
    <source>
        <dbReference type="PROSITE" id="PS51497"/>
    </source>
</evidence>
<dbReference type="PRINTS" id="PR01217">
    <property type="entry name" value="PRICHEXTENSN"/>
</dbReference>
<accession>A0A6I9MNE1</accession>
<dbReference type="InterPro" id="IPR053292">
    <property type="entry name" value="UBAP1-MVB12_assoc_domain"/>
</dbReference>
<keyword evidence="3" id="KW-1185">Reference proteome</keyword>
<dbReference type="PANTHER" id="PTHR36291">
    <property type="entry name" value="UBAP1-MVB12-ASSOCIATED (UMA)-DOMAIN CONTAINING PROTEIN 1"/>
    <property type="match status" value="1"/>
</dbReference>
<feature type="domain" description="UMA" evidence="2">
    <location>
        <begin position="144"/>
        <end position="192"/>
    </location>
</feature>
<feature type="compositionally biased region" description="Pro residues" evidence="1">
    <location>
        <begin position="82"/>
        <end position="99"/>
    </location>
</feature>
<feature type="region of interest" description="Disordered" evidence="1">
    <location>
        <begin position="29"/>
        <end position="137"/>
    </location>
</feature>
<dbReference type="Proteomes" id="UP000504611">
    <property type="component" value="Unplaced"/>
</dbReference>
<gene>
    <name evidence="4" type="primary">LOC104941375</name>
</gene>
<proteinExistence type="predicted"/>
<sequence length="195" mass="20742">LVINAVLWSPGETLEEQRGKSLNVAQPSSGYVIIQPPKSSCPYPSLPSEVKRPAPPLPLPPPPLPPQSSCPYPSLPSEVKRPAPPLPPLRPPPLPPATEPSPSSSCPYPSLASDIKRPAPPPPLPPPSSSSSVGESSSVLPDLLEDVPFSLSPHVLTVMSSLQLIPDLLLDPELSYNLSSFQYDFSLENSVLHHA</sequence>
<reference evidence="4" key="1">
    <citation type="submission" date="2025-08" db="UniProtKB">
        <authorList>
            <consortium name="RefSeq"/>
        </authorList>
    </citation>
    <scope>IDENTIFICATION</scope>
    <source>
        <tissue evidence="4">Muscle</tissue>
    </source>
</reference>
<feature type="compositionally biased region" description="Pro residues" evidence="1">
    <location>
        <begin position="118"/>
        <end position="128"/>
    </location>
</feature>
<dbReference type="InterPro" id="IPR023340">
    <property type="entry name" value="UMA"/>
</dbReference>
<evidence type="ECO:0000313" key="4">
    <source>
        <dbReference type="RefSeq" id="XP_010764768.1"/>
    </source>
</evidence>
<feature type="compositionally biased region" description="Pro residues" evidence="1">
    <location>
        <begin position="53"/>
        <end position="68"/>
    </location>
</feature>
<dbReference type="PANTHER" id="PTHR36291:SF1">
    <property type="entry name" value="UBAP1-MVB12-ASSOCIATED (UMA)-DOMAIN CONTAINING PROTEIN 1"/>
    <property type="match status" value="1"/>
</dbReference>
<evidence type="ECO:0000256" key="1">
    <source>
        <dbReference type="SAM" id="MobiDB-lite"/>
    </source>
</evidence>